<comment type="caution">
    <text evidence="2">The sequence shown here is derived from an EMBL/GenBank/DDBJ whole genome shotgun (WGS) entry which is preliminary data.</text>
</comment>
<name>A0A1B8ZL27_9FLAO</name>
<dbReference type="RefSeq" id="WP_065394522.1">
    <property type="nucleotide sequence ID" value="NZ_MAYH01000023.1"/>
</dbReference>
<dbReference type="OrthoDB" id="1264340at2"/>
<keyword evidence="1" id="KW-0812">Transmembrane</keyword>
<evidence type="ECO:0000313" key="2">
    <source>
        <dbReference type="EMBL" id="OCA72298.1"/>
    </source>
</evidence>
<proteinExistence type="predicted"/>
<reference evidence="2 3" key="1">
    <citation type="submission" date="2016-07" db="EMBL/GenBank/DDBJ databases">
        <authorList>
            <person name="Jeong J.-J."/>
            <person name="Kim D.W."/>
            <person name="Sang M.K."/>
            <person name="Choi I.-G."/>
            <person name="Kim K.D."/>
        </authorList>
    </citation>
    <scope>NUCLEOTIDE SEQUENCE [LARGE SCALE GENOMIC DNA]</scope>
    <source>
        <strain evidence="2 3">UTM-3</strain>
    </source>
</reference>
<keyword evidence="1" id="KW-0472">Membrane</keyword>
<accession>A0A1B8ZL27</accession>
<evidence type="ECO:0000256" key="1">
    <source>
        <dbReference type="SAM" id="Phobius"/>
    </source>
</evidence>
<keyword evidence="1" id="KW-1133">Transmembrane helix</keyword>
<gene>
    <name evidence="2" type="ORF">BBI01_09175</name>
</gene>
<dbReference type="AlphaFoldDB" id="A0A1B8ZL27"/>
<evidence type="ECO:0000313" key="3">
    <source>
        <dbReference type="Proteomes" id="UP000092651"/>
    </source>
</evidence>
<dbReference type="EMBL" id="MAYH01000023">
    <property type="protein sequence ID" value="OCA72298.1"/>
    <property type="molecule type" value="Genomic_DNA"/>
</dbReference>
<keyword evidence="3" id="KW-1185">Reference proteome</keyword>
<dbReference type="Proteomes" id="UP000092651">
    <property type="component" value="Unassembled WGS sequence"/>
</dbReference>
<feature type="transmembrane region" description="Helical" evidence="1">
    <location>
        <begin position="12"/>
        <end position="29"/>
    </location>
</feature>
<protein>
    <submittedName>
        <fullName evidence="2">Uncharacterized protein</fullName>
    </submittedName>
</protein>
<sequence>MEHLQHIKLKNYLFIFFFFILCIGTLISCKTNKNVYFEKDSVDGYTVYKIDSINNYYLVYLNFKDRNYKIVSKKDASIKCKSIKVGDIYNVFNLKRMIRPEDYIPKNIDTASPLSFVPDCIKLDEQTQMCRERGMDNIYTSDNLKSLCYIKQLFSPYNLPPLNK</sequence>
<organism evidence="2 3">
    <name type="scientific">Chryseobacterium artocarpi</name>
    <dbReference type="NCBI Taxonomy" id="1414727"/>
    <lineage>
        <taxon>Bacteria</taxon>
        <taxon>Pseudomonadati</taxon>
        <taxon>Bacteroidota</taxon>
        <taxon>Flavobacteriia</taxon>
        <taxon>Flavobacteriales</taxon>
        <taxon>Weeksellaceae</taxon>
        <taxon>Chryseobacterium group</taxon>
        <taxon>Chryseobacterium</taxon>
    </lineage>
</organism>